<dbReference type="RefSeq" id="WP_062626939.1">
    <property type="nucleotide sequence ID" value="NZ_AP018738.1"/>
</dbReference>
<dbReference type="EMBL" id="AP018738">
    <property type="protein sequence ID" value="BBE50467.1"/>
    <property type="molecule type" value="Genomic_DNA"/>
</dbReference>
<accession>A0A2Z6GAF8</accession>
<dbReference type="KEGG" id="fam:OYT1_ch0904"/>
<reference evidence="1 2" key="1">
    <citation type="submission" date="2018-06" db="EMBL/GenBank/DDBJ databases">
        <title>OYT1 Genome Sequencing.</title>
        <authorList>
            <person name="Kato S."/>
            <person name="Itoh T."/>
            <person name="Ohkuma M."/>
        </authorList>
    </citation>
    <scope>NUCLEOTIDE SEQUENCE [LARGE SCALE GENOMIC DNA]</scope>
    <source>
        <strain evidence="1 2">OYT1</strain>
    </source>
</reference>
<proteinExistence type="predicted"/>
<dbReference type="STRING" id="1188319.OYT1_01772"/>
<dbReference type="AlphaFoldDB" id="A0A2Z6GAF8"/>
<sequence>MKSKFRVIALSLMGLMVVGMGYCTSSFIGAEARVKAMCEQIKPGMPIAELQAFGLEHGLGGLPFPQSGINFMVEKKTAGRFGCKVVLEAGVVKDVAYQFSD</sequence>
<name>A0A2Z6GAF8_9PROT</name>
<dbReference type="OrthoDB" id="9978914at2"/>
<evidence type="ECO:0000313" key="1">
    <source>
        <dbReference type="EMBL" id="BBE50467.1"/>
    </source>
</evidence>
<protein>
    <submittedName>
        <fullName evidence="1">Uncharacterized protein</fullName>
    </submittedName>
</protein>
<keyword evidence="2" id="KW-1185">Reference proteome</keyword>
<organism evidence="1 2">
    <name type="scientific">Ferriphaselus amnicola</name>
    <dbReference type="NCBI Taxonomy" id="1188319"/>
    <lineage>
        <taxon>Bacteria</taxon>
        <taxon>Pseudomonadati</taxon>
        <taxon>Pseudomonadota</taxon>
        <taxon>Betaproteobacteria</taxon>
        <taxon>Nitrosomonadales</taxon>
        <taxon>Gallionellaceae</taxon>
        <taxon>Ferriphaselus</taxon>
    </lineage>
</organism>
<gene>
    <name evidence="1" type="ORF">OYT1_ch0904</name>
</gene>
<evidence type="ECO:0000313" key="2">
    <source>
        <dbReference type="Proteomes" id="UP000033070"/>
    </source>
</evidence>
<dbReference type="Proteomes" id="UP000033070">
    <property type="component" value="Chromosome"/>
</dbReference>